<gene>
    <name evidence="2" type="ORF">C6P45_001633</name>
</gene>
<proteinExistence type="predicted"/>
<accession>A0A9P7BAY2</accession>
<evidence type="ECO:0000259" key="1">
    <source>
        <dbReference type="Pfam" id="PF12146"/>
    </source>
</evidence>
<organism evidence="2 3">
    <name type="scientific">Maudiozyma exigua</name>
    <name type="common">Yeast</name>
    <name type="synonym">Kazachstania exigua</name>
    <dbReference type="NCBI Taxonomy" id="34358"/>
    <lineage>
        <taxon>Eukaryota</taxon>
        <taxon>Fungi</taxon>
        <taxon>Dikarya</taxon>
        <taxon>Ascomycota</taxon>
        <taxon>Saccharomycotina</taxon>
        <taxon>Saccharomycetes</taxon>
        <taxon>Saccharomycetales</taxon>
        <taxon>Saccharomycetaceae</taxon>
        <taxon>Maudiozyma</taxon>
    </lineage>
</organism>
<comment type="caution">
    <text evidence="2">The sequence shown here is derived from an EMBL/GenBank/DDBJ whole genome shotgun (WGS) entry which is preliminary data.</text>
</comment>
<keyword evidence="3" id="KW-1185">Reference proteome</keyword>
<dbReference type="PANTHER" id="PTHR42886:SF53">
    <property type="entry name" value="ALPHA_BETA-HYDROLASES SUPERFAMILY PROTEIN"/>
    <property type="match status" value="1"/>
</dbReference>
<name>A0A9P7BAY2_MAUEX</name>
<dbReference type="PANTHER" id="PTHR42886">
    <property type="entry name" value="RE40534P-RELATED"/>
    <property type="match status" value="1"/>
</dbReference>
<protein>
    <recommendedName>
        <fullName evidence="1">Serine aminopeptidase S33 domain-containing protein</fullName>
    </recommendedName>
</protein>
<dbReference type="InterPro" id="IPR022742">
    <property type="entry name" value="Hydrolase_4"/>
</dbReference>
<reference evidence="2 3" key="1">
    <citation type="submission" date="2020-11" db="EMBL/GenBank/DDBJ databases">
        <title>Kefir isolates.</title>
        <authorList>
            <person name="Marcisauskas S."/>
            <person name="Kim Y."/>
            <person name="Blasche S."/>
        </authorList>
    </citation>
    <scope>NUCLEOTIDE SEQUENCE [LARGE SCALE GENOMIC DNA]</scope>
    <source>
        <strain evidence="2 3">OG2</strain>
    </source>
</reference>
<dbReference type="InterPro" id="IPR029058">
    <property type="entry name" value="AB_hydrolase_fold"/>
</dbReference>
<sequence>MDYNKADRANVKLRDNELFIYVLDPTSETYDKEVKLATIITPPSFETTEISKNMKVALLLHGHQSHKNAIYQPLMARALSDKGYAVVRFDFRGQGDSSPNSSKQEGRTIEQDVDDLDMMMNFVRNGSLKQIINESLLEKMQSAKVETYETVDIDMIIAHSRGVLVMFQYILQKPDLPIRLLVNCCGRYDGNGLLCRYTNMVPTWLDDGGLEISTLRHGKYSKSWIPTPEILSAASVKTSKFKAINNAERVIHVYGTCDTVIPMEDARKYVDTFGSLSSLLVLEGSDHNFYGLKDDLNAHKLPLRNGIVNYSVLFVSEYLKMLTQFENKTVSAK</sequence>
<evidence type="ECO:0000313" key="2">
    <source>
        <dbReference type="EMBL" id="KAG0670868.1"/>
    </source>
</evidence>
<dbReference type="Pfam" id="PF12146">
    <property type="entry name" value="Hydrolase_4"/>
    <property type="match status" value="1"/>
</dbReference>
<feature type="domain" description="Serine aminopeptidase S33" evidence="1">
    <location>
        <begin position="55"/>
        <end position="125"/>
    </location>
</feature>
<dbReference type="Gene3D" id="3.40.50.1820">
    <property type="entry name" value="alpha/beta hydrolase"/>
    <property type="match status" value="1"/>
</dbReference>
<dbReference type="AlphaFoldDB" id="A0A9P7BAY2"/>
<dbReference type="EMBL" id="PUHR01000018">
    <property type="protein sequence ID" value="KAG0670868.1"/>
    <property type="molecule type" value="Genomic_DNA"/>
</dbReference>
<dbReference type="Proteomes" id="UP000750334">
    <property type="component" value="Unassembled WGS sequence"/>
</dbReference>
<dbReference type="SUPFAM" id="SSF53474">
    <property type="entry name" value="alpha/beta-Hydrolases"/>
    <property type="match status" value="1"/>
</dbReference>
<evidence type="ECO:0000313" key="3">
    <source>
        <dbReference type="Proteomes" id="UP000750334"/>
    </source>
</evidence>
<dbReference type="OrthoDB" id="449382at2759"/>